<keyword evidence="5" id="KW-1015">Disulfide bond</keyword>
<dbReference type="RefSeq" id="XP_011314912.1">
    <property type="nucleotide sequence ID" value="XM_011316610.1"/>
</dbReference>
<keyword evidence="10" id="KW-0732">Signal</keyword>
<keyword evidence="4 9" id="KW-0472">Membrane</keyword>
<dbReference type="Pfam" id="PF08205">
    <property type="entry name" value="C2-set_2"/>
    <property type="match status" value="2"/>
</dbReference>
<evidence type="ECO:0000256" key="8">
    <source>
        <dbReference type="SAM" id="MobiDB-lite"/>
    </source>
</evidence>
<evidence type="ECO:0000256" key="5">
    <source>
        <dbReference type="ARBA" id="ARBA00023157"/>
    </source>
</evidence>
<dbReference type="PANTHER" id="PTHR11640:SF31">
    <property type="entry name" value="IRREGULAR CHIASM C-ROUGHEST PROTEIN-RELATED"/>
    <property type="match status" value="1"/>
</dbReference>
<dbReference type="GeneID" id="105273901"/>
<evidence type="ECO:0000256" key="4">
    <source>
        <dbReference type="ARBA" id="ARBA00023136"/>
    </source>
</evidence>
<evidence type="ECO:0000259" key="11">
    <source>
        <dbReference type="PROSITE" id="PS50835"/>
    </source>
</evidence>
<evidence type="ECO:0000256" key="1">
    <source>
        <dbReference type="ARBA" id="ARBA00004479"/>
    </source>
</evidence>
<feature type="domain" description="Ig-like" evidence="11">
    <location>
        <begin position="459"/>
        <end position="567"/>
    </location>
</feature>
<feature type="domain" description="Ig-like" evidence="11">
    <location>
        <begin position="781"/>
        <end position="864"/>
    </location>
</feature>
<dbReference type="InterPro" id="IPR013783">
    <property type="entry name" value="Ig-like_fold"/>
</dbReference>
<feature type="region of interest" description="Disordered" evidence="8">
    <location>
        <begin position="1206"/>
        <end position="1234"/>
    </location>
</feature>
<dbReference type="GO" id="GO:0098609">
    <property type="term" value="P:cell-cell adhesion"/>
    <property type="evidence" value="ECO:0007669"/>
    <property type="project" value="TreeGrafter"/>
</dbReference>
<feature type="domain" description="Ig-like" evidence="11">
    <location>
        <begin position="661"/>
        <end position="773"/>
    </location>
</feature>
<feature type="domain" description="Ig-like" evidence="11">
    <location>
        <begin position="869"/>
        <end position="939"/>
    </location>
</feature>
<feature type="signal peptide" evidence="10">
    <location>
        <begin position="1"/>
        <end position="25"/>
    </location>
</feature>
<keyword evidence="7" id="KW-0393">Immunoglobulin domain</keyword>
<dbReference type="InterPro" id="IPR007110">
    <property type="entry name" value="Ig-like_dom"/>
</dbReference>
<evidence type="ECO:0000313" key="12">
    <source>
        <dbReference type="Proteomes" id="UP000694866"/>
    </source>
</evidence>
<organism evidence="12 13">
    <name type="scientific">Fopius arisanus</name>
    <dbReference type="NCBI Taxonomy" id="64838"/>
    <lineage>
        <taxon>Eukaryota</taxon>
        <taxon>Metazoa</taxon>
        <taxon>Ecdysozoa</taxon>
        <taxon>Arthropoda</taxon>
        <taxon>Hexapoda</taxon>
        <taxon>Insecta</taxon>
        <taxon>Pterygota</taxon>
        <taxon>Neoptera</taxon>
        <taxon>Endopterygota</taxon>
        <taxon>Hymenoptera</taxon>
        <taxon>Apocrita</taxon>
        <taxon>Ichneumonoidea</taxon>
        <taxon>Braconidae</taxon>
        <taxon>Opiinae</taxon>
        <taxon>Fopius</taxon>
    </lineage>
</organism>
<feature type="region of interest" description="Disordered" evidence="8">
    <location>
        <begin position="1146"/>
        <end position="1180"/>
    </location>
</feature>
<feature type="domain" description="Ig-like" evidence="11">
    <location>
        <begin position="25"/>
        <end position="131"/>
    </location>
</feature>
<dbReference type="InterPro" id="IPR013106">
    <property type="entry name" value="Ig_V-set"/>
</dbReference>
<dbReference type="Proteomes" id="UP000694866">
    <property type="component" value="Unplaced"/>
</dbReference>
<dbReference type="GO" id="GO:0050839">
    <property type="term" value="F:cell adhesion molecule binding"/>
    <property type="evidence" value="ECO:0007669"/>
    <property type="project" value="TreeGrafter"/>
</dbReference>
<name>A0A9R1TSF4_9HYME</name>
<evidence type="ECO:0000256" key="6">
    <source>
        <dbReference type="ARBA" id="ARBA00023180"/>
    </source>
</evidence>
<evidence type="ECO:0000313" key="14">
    <source>
        <dbReference type="RefSeq" id="XP_011314913.1"/>
    </source>
</evidence>
<dbReference type="CTD" id="11270"/>
<dbReference type="InterPro" id="IPR013162">
    <property type="entry name" value="CD80_C2-set"/>
</dbReference>
<dbReference type="OrthoDB" id="6106100at2759"/>
<feature type="transmembrane region" description="Helical" evidence="9">
    <location>
        <begin position="965"/>
        <end position="991"/>
    </location>
</feature>
<keyword evidence="12" id="KW-1185">Reference proteome</keyword>
<feature type="compositionally biased region" description="Basic and acidic residues" evidence="8">
    <location>
        <begin position="1224"/>
        <end position="1234"/>
    </location>
</feature>
<dbReference type="Pfam" id="PF13895">
    <property type="entry name" value="Ig_2"/>
    <property type="match status" value="1"/>
</dbReference>
<evidence type="ECO:0000313" key="13">
    <source>
        <dbReference type="RefSeq" id="XP_011314912.1"/>
    </source>
</evidence>
<dbReference type="Pfam" id="PF07686">
    <property type="entry name" value="V-set"/>
    <property type="match status" value="1"/>
</dbReference>
<evidence type="ECO:0000256" key="3">
    <source>
        <dbReference type="ARBA" id="ARBA00022989"/>
    </source>
</evidence>
<keyword evidence="6" id="KW-0325">Glycoprotein</keyword>
<feature type="compositionally biased region" description="Basic residues" evidence="8">
    <location>
        <begin position="1152"/>
        <end position="1176"/>
    </location>
</feature>
<dbReference type="InterPro" id="IPR036179">
    <property type="entry name" value="Ig-like_dom_sf"/>
</dbReference>
<evidence type="ECO:0000256" key="7">
    <source>
        <dbReference type="ARBA" id="ARBA00023319"/>
    </source>
</evidence>
<dbReference type="KEGG" id="fas:105273901"/>
<dbReference type="FunFam" id="2.60.40.10:FF:000032">
    <property type="entry name" value="palladin isoform X1"/>
    <property type="match status" value="1"/>
</dbReference>
<dbReference type="Gene3D" id="2.60.40.10">
    <property type="entry name" value="Immunoglobulins"/>
    <property type="match status" value="9"/>
</dbReference>
<comment type="subcellular location">
    <subcellularLocation>
        <location evidence="1">Membrane</location>
        <topology evidence="1">Single-pass type I membrane protein</topology>
    </subcellularLocation>
</comment>
<dbReference type="InterPro" id="IPR003599">
    <property type="entry name" value="Ig_sub"/>
</dbReference>
<sequence>MASSITQLALAQIFLALCINGSVEPWKKSEKTGERGTEVLLPCVLKSPNCGGLHSIKWYRGTQRIFIFSEGGVISRGNNDIAGRASMEYDANITQTFLKIENVKVEDEGLYKCEATYLAINRECNNVQHITFNVTVRPKFVRVIEKAKKEENLTSGVILGPINEGTMITLICESDEGKPVPLVEWYKDDQRVTATGSTDIHEDGIGAGSSVLQLQVSRSELGATFVCRVSSRALAEPLTVNIGLDVHVKPLKMDVTGVVGHVVSGTKILLECKVSAARPAANVTWQNGTEILSDNNERADVFETKTIDNSDSTFETSSYIGFTTSEYDNGQTFSCHAENSVTRTEGVNPMKEAITMEILYPPIVSMHPKNITVNETEDVVMICDYDANPATLTSVKWYREGQELELSSDHYEGGSTDQPSLTVKNSNSTDMGTYKCILTNSVGNSSNDSSIDVSILYTPSVQVVVDPEAPVNEAERLNVSLTCDVTDGNPMSLNAVRWYLDGDLLKELPDCARNSTVAAADDTSTFCDIDPSKLLLEAVGRSFHGNYSCEGRNDAGWGPISSRTPVTVYYKPGPATISYEPTRVVKGSPLNITCAVIDSGRPHITGYKWIRGLHRLTDEEKSVLSIESVNLRTKDNFTCMAYNEAGDGDSAITFIDVSAAPAFIHPLPPYHGYVYNATNVSIGCRVECSPICNVSWSKNNKPIDFSANNSLYYVTNVYHPADKGTSDFESIQSNLTWNLSAWPNGQLDRHEDNDNFTCESNGNGIGPGVKSTTYFQVEFPPEGMAVSTPNIIVIENTIPDSVTCSAVAHPEPTFRWYREGSPDITASSSAVLDIKERIPRRSNGTYICEAINRHGPARISVRLDVLYKPDCQINRERINGEDYLVCSAVANPKECTFSWSLKSDNDSIDQMAQMRDGKSYLLLDTTITNYRTYICTANNTIDFSSPCELGVPGSIPWWFHLEGDLLIIVIIVAMVILIVIIVCSIIIYLICRRRRMQAKYPGQGVNNNRVDSVSEGLPDSETKTFYENLPFHGIQTPQNKPKNLYDYKDHYQQRHEKHNQNIQQYGYSLPSSSTSQLTLPLTRSLYHSSLVSHLQTSLVHTNSLCQSYSHRQEGSGIIDGNGNGSVSDTLSLSMLRGDNHFDIDLTYEHQSHTRQRRNERKKYRKHDRKPKYRRSPSSRETCFGKIQELGIPESYKISYPHYYEDDGITGSPNNQSRSYPKQNSSHDDTTNDKLCKENRTVYTENIRDSTRVSPVLGQYAELDFRDVGQEIDV</sequence>
<dbReference type="CDD" id="cd00099">
    <property type="entry name" value="IgV"/>
    <property type="match status" value="1"/>
</dbReference>
<dbReference type="PANTHER" id="PTHR11640">
    <property type="entry name" value="NEPHRIN"/>
    <property type="match status" value="1"/>
</dbReference>
<dbReference type="SUPFAM" id="SSF48726">
    <property type="entry name" value="Immunoglobulin"/>
    <property type="match status" value="7"/>
</dbReference>
<dbReference type="InterPro" id="IPR051275">
    <property type="entry name" value="Cell_adhesion_signaling"/>
</dbReference>
<dbReference type="GO" id="GO:0005886">
    <property type="term" value="C:plasma membrane"/>
    <property type="evidence" value="ECO:0007669"/>
    <property type="project" value="TreeGrafter"/>
</dbReference>
<protein>
    <submittedName>
        <fullName evidence="13 14">Hemicentin-1 isoform X1</fullName>
    </submittedName>
</protein>
<accession>A0A9R1TSF4</accession>
<dbReference type="RefSeq" id="XP_011314913.1">
    <property type="nucleotide sequence ID" value="XM_011316611.1"/>
</dbReference>
<evidence type="ECO:0000256" key="9">
    <source>
        <dbReference type="SAM" id="Phobius"/>
    </source>
</evidence>
<gene>
    <name evidence="13 14" type="primary">nrm</name>
</gene>
<keyword evidence="3 9" id="KW-1133">Transmembrane helix</keyword>
<dbReference type="InterPro" id="IPR003598">
    <property type="entry name" value="Ig_sub2"/>
</dbReference>
<dbReference type="PROSITE" id="PS50835">
    <property type="entry name" value="IG_LIKE"/>
    <property type="match status" value="9"/>
</dbReference>
<reference evidence="13 14" key="1">
    <citation type="submission" date="2025-04" db="UniProtKB">
        <authorList>
            <consortium name="RefSeq"/>
        </authorList>
    </citation>
    <scope>IDENTIFICATION</scope>
    <source>
        <strain evidence="13 14">USDA-PBARC FA_bdor</strain>
        <tissue evidence="13 14">Whole organism</tissue>
    </source>
</reference>
<feature type="domain" description="Ig-like" evidence="11">
    <location>
        <begin position="362"/>
        <end position="454"/>
    </location>
</feature>
<feature type="chain" id="PRO_5044701550" evidence="10">
    <location>
        <begin position="26"/>
        <end position="1273"/>
    </location>
</feature>
<feature type="compositionally biased region" description="Polar residues" evidence="8">
    <location>
        <begin position="1210"/>
        <end position="1223"/>
    </location>
</feature>
<dbReference type="GO" id="GO:0005911">
    <property type="term" value="C:cell-cell junction"/>
    <property type="evidence" value="ECO:0007669"/>
    <property type="project" value="TreeGrafter"/>
</dbReference>
<evidence type="ECO:0000256" key="2">
    <source>
        <dbReference type="ARBA" id="ARBA00022692"/>
    </source>
</evidence>
<feature type="domain" description="Ig-like" evidence="11">
    <location>
        <begin position="572"/>
        <end position="658"/>
    </location>
</feature>
<keyword evidence="2 9" id="KW-0812">Transmembrane</keyword>
<feature type="domain" description="Ig-like" evidence="11">
    <location>
        <begin position="138"/>
        <end position="241"/>
    </location>
</feature>
<dbReference type="SMART" id="SM00409">
    <property type="entry name" value="IG"/>
    <property type="match status" value="7"/>
</dbReference>
<dbReference type="Pfam" id="PF13927">
    <property type="entry name" value="Ig_3"/>
    <property type="match status" value="1"/>
</dbReference>
<dbReference type="SMART" id="SM00408">
    <property type="entry name" value="IGc2"/>
    <property type="match status" value="7"/>
</dbReference>
<feature type="domain" description="Ig-like" evidence="11">
    <location>
        <begin position="250"/>
        <end position="355"/>
    </location>
</feature>
<evidence type="ECO:0000256" key="10">
    <source>
        <dbReference type="SAM" id="SignalP"/>
    </source>
</evidence>
<proteinExistence type="predicted"/>
<accession>A0A9R1TUD9</accession>
<dbReference type="AlphaFoldDB" id="A0A9R1TSF4"/>